<reference evidence="3" key="1">
    <citation type="journal article" date="2015" name="Nature">
        <title>Complex archaea that bridge the gap between prokaryotes and eukaryotes.</title>
        <authorList>
            <person name="Spang A."/>
            <person name="Saw J.H."/>
            <person name="Jorgensen S.L."/>
            <person name="Zaremba-Niedzwiedzka K."/>
            <person name="Martijn J."/>
            <person name="Lind A.E."/>
            <person name="van Eijk R."/>
            <person name="Schleper C."/>
            <person name="Guy L."/>
            <person name="Ettema T.J."/>
        </authorList>
    </citation>
    <scope>NUCLEOTIDE SEQUENCE</scope>
</reference>
<protein>
    <submittedName>
        <fullName evidence="3">Uncharacterized protein</fullName>
    </submittedName>
</protein>
<feature type="region of interest" description="Disordered" evidence="1">
    <location>
        <begin position="1"/>
        <end position="25"/>
    </location>
</feature>
<accession>A0A0F9RXP5</accession>
<comment type="caution">
    <text evidence="3">The sequence shown here is derived from an EMBL/GenBank/DDBJ whole genome shotgun (WGS) entry which is preliminary data.</text>
</comment>
<dbReference type="AlphaFoldDB" id="A0A0F9RXP5"/>
<proteinExistence type="predicted"/>
<sequence length="77" mass="9290">MKYINKIKRNRKSKKLKAKRKKQLEKRNLQEARKIYRSLPKSIKQTRLKKIYYYAGIISSTIIIIYFILAFIRDAGL</sequence>
<organism evidence="3">
    <name type="scientific">marine sediment metagenome</name>
    <dbReference type="NCBI Taxonomy" id="412755"/>
    <lineage>
        <taxon>unclassified sequences</taxon>
        <taxon>metagenomes</taxon>
        <taxon>ecological metagenomes</taxon>
    </lineage>
</organism>
<feature type="transmembrane region" description="Helical" evidence="2">
    <location>
        <begin position="51"/>
        <end position="72"/>
    </location>
</feature>
<keyword evidence="2" id="KW-0472">Membrane</keyword>
<feature type="compositionally biased region" description="Basic residues" evidence="1">
    <location>
        <begin position="1"/>
        <end position="24"/>
    </location>
</feature>
<dbReference type="EMBL" id="LAZR01000720">
    <property type="protein sequence ID" value="KKN59614.1"/>
    <property type="molecule type" value="Genomic_DNA"/>
</dbReference>
<evidence type="ECO:0000256" key="2">
    <source>
        <dbReference type="SAM" id="Phobius"/>
    </source>
</evidence>
<evidence type="ECO:0000313" key="3">
    <source>
        <dbReference type="EMBL" id="KKN59614.1"/>
    </source>
</evidence>
<name>A0A0F9RXP5_9ZZZZ</name>
<keyword evidence="2" id="KW-0812">Transmembrane</keyword>
<evidence type="ECO:0000256" key="1">
    <source>
        <dbReference type="SAM" id="MobiDB-lite"/>
    </source>
</evidence>
<keyword evidence="2" id="KW-1133">Transmembrane helix</keyword>
<gene>
    <name evidence="3" type="ORF">LCGC14_0540110</name>
</gene>